<sequence length="99" mass="10669">MILTTTNSIENHNIIDYLGIVTGVAINKQAIAMGFSMSKYYNKLQVSIETVKEEAFQTLQDNAAKLNANAVVGIKVEIELTTSNYAMVSVTGTAVKVAV</sequence>
<proteinExistence type="inferred from homology"/>
<protein>
    <submittedName>
        <fullName evidence="2">Uncharacterized conserved protein YbjQ, UPF0145 family</fullName>
    </submittedName>
</protein>
<accession>A0A1G7WZG3</accession>
<evidence type="ECO:0000313" key="2">
    <source>
        <dbReference type="EMBL" id="SDG76720.1"/>
    </source>
</evidence>
<dbReference type="PANTHER" id="PTHR34068:SF1">
    <property type="entry name" value="UPF0145 PROTEIN YBJQ"/>
    <property type="match status" value="1"/>
</dbReference>
<organism evidence="2 3">
    <name type="scientific">Winogradskyella thalassocola</name>
    <dbReference type="NCBI Taxonomy" id="262004"/>
    <lineage>
        <taxon>Bacteria</taxon>
        <taxon>Pseudomonadati</taxon>
        <taxon>Bacteroidota</taxon>
        <taxon>Flavobacteriia</taxon>
        <taxon>Flavobacteriales</taxon>
        <taxon>Flavobacteriaceae</taxon>
        <taxon>Winogradskyella</taxon>
    </lineage>
</organism>
<comment type="similarity">
    <text evidence="1">Belongs to the UPF0145 family.</text>
</comment>
<gene>
    <name evidence="2" type="ORF">SAMN04489796_101527</name>
</gene>
<dbReference type="Pfam" id="PF01906">
    <property type="entry name" value="YbjQ_1"/>
    <property type="match status" value="1"/>
</dbReference>
<dbReference type="InterPro" id="IPR035439">
    <property type="entry name" value="UPF0145_dom_sf"/>
</dbReference>
<evidence type="ECO:0000256" key="1">
    <source>
        <dbReference type="ARBA" id="ARBA00010751"/>
    </source>
</evidence>
<dbReference type="Gene3D" id="3.30.110.70">
    <property type="entry name" value="Hypothetical protein apc22750. Chain B"/>
    <property type="match status" value="1"/>
</dbReference>
<name>A0A1G7WZG3_9FLAO</name>
<dbReference type="SUPFAM" id="SSF117782">
    <property type="entry name" value="YbjQ-like"/>
    <property type="match status" value="1"/>
</dbReference>
<dbReference type="OrthoDB" id="9796448at2"/>
<keyword evidence="3" id="KW-1185">Reference proteome</keyword>
<reference evidence="3" key="1">
    <citation type="submission" date="2016-10" db="EMBL/GenBank/DDBJ databases">
        <authorList>
            <person name="Varghese N."/>
            <person name="Submissions S."/>
        </authorList>
    </citation>
    <scope>NUCLEOTIDE SEQUENCE [LARGE SCALE GENOMIC DNA]</scope>
    <source>
        <strain evidence="3">DSM 15363</strain>
    </source>
</reference>
<dbReference type="InterPro" id="IPR002765">
    <property type="entry name" value="UPF0145_YbjQ-like"/>
</dbReference>
<dbReference type="PANTHER" id="PTHR34068">
    <property type="entry name" value="UPF0145 PROTEIN YBJQ"/>
    <property type="match status" value="1"/>
</dbReference>
<dbReference type="EMBL" id="FNCZ01000001">
    <property type="protein sequence ID" value="SDG76720.1"/>
    <property type="molecule type" value="Genomic_DNA"/>
</dbReference>
<evidence type="ECO:0000313" key="3">
    <source>
        <dbReference type="Proteomes" id="UP000199492"/>
    </source>
</evidence>
<dbReference type="Proteomes" id="UP000199492">
    <property type="component" value="Unassembled WGS sequence"/>
</dbReference>
<dbReference type="STRING" id="262004.SAMN04489796_101527"/>
<dbReference type="RefSeq" id="WP_092466027.1">
    <property type="nucleotide sequence ID" value="NZ_FNCZ01000001.1"/>
</dbReference>
<dbReference type="AlphaFoldDB" id="A0A1G7WZG3"/>